<organism evidence="1 2">
    <name type="scientific">Neopusillimonas maritima</name>
    <dbReference type="NCBI Taxonomy" id="2026239"/>
    <lineage>
        <taxon>Bacteria</taxon>
        <taxon>Pseudomonadati</taxon>
        <taxon>Pseudomonadota</taxon>
        <taxon>Betaproteobacteria</taxon>
        <taxon>Burkholderiales</taxon>
        <taxon>Alcaligenaceae</taxon>
        <taxon>Neopusillimonas</taxon>
    </lineage>
</organism>
<accession>A0ABX9MRW7</accession>
<evidence type="ECO:0000313" key="2">
    <source>
        <dbReference type="Proteomes" id="UP000266483"/>
    </source>
</evidence>
<sequence length="131" mass="14881">MWKLYSTSMSHALAIQTTVGSIYTALGKNPDISIGRIEYVDFDEYFADVNGAFWRKRKPFEHEREVRLLVSDDSQVALGLALPCDIPTLIQSVVVSPKAPDWFLLLVEDLTVKFGFQLPISKSRLAERPFF</sequence>
<protein>
    <submittedName>
        <fullName evidence="1">Uncharacterized protein</fullName>
    </submittedName>
</protein>
<keyword evidence="2" id="KW-1185">Reference proteome</keyword>
<name>A0ABX9MRW7_9BURK</name>
<proteinExistence type="predicted"/>
<gene>
    <name evidence="1" type="ORF">CJO09_15400</name>
</gene>
<dbReference type="EMBL" id="NQOU01000014">
    <property type="protein sequence ID" value="RII81645.1"/>
    <property type="molecule type" value="Genomic_DNA"/>
</dbReference>
<dbReference type="Proteomes" id="UP000266483">
    <property type="component" value="Unassembled WGS sequence"/>
</dbReference>
<dbReference type="RefSeq" id="WP_119443153.1">
    <property type="nucleotide sequence ID" value="NZ_NQOU01000014.1"/>
</dbReference>
<comment type="caution">
    <text evidence="1">The sequence shown here is derived from an EMBL/GenBank/DDBJ whole genome shotgun (WGS) entry which is preliminary data.</text>
</comment>
<evidence type="ECO:0000313" key="1">
    <source>
        <dbReference type="EMBL" id="RII81645.1"/>
    </source>
</evidence>
<reference evidence="1 2" key="1">
    <citation type="submission" date="2017-08" db="EMBL/GenBank/DDBJ databases">
        <title>Pusillimonas indicus sp. nov., a member of the family Alcaligenaceae isolated from surface seawater.</title>
        <authorList>
            <person name="Li J."/>
        </authorList>
    </citation>
    <scope>NUCLEOTIDE SEQUENCE [LARGE SCALE GENOMIC DNA]</scope>
    <source>
        <strain evidence="1 2">17-4A</strain>
    </source>
</reference>